<evidence type="ECO:0000313" key="1">
    <source>
        <dbReference type="EMBL" id="KPC49658.1"/>
    </source>
</evidence>
<dbReference type="PANTHER" id="PTHR40455:SF1">
    <property type="entry name" value="ANTITOXIN HIGA"/>
    <property type="match status" value="1"/>
</dbReference>
<dbReference type="STRING" id="857265.WG78_20085"/>
<dbReference type="AlphaFoldDB" id="A0A0N1JRQ1"/>
<comment type="caution">
    <text evidence="1">The sequence shown here is derived from an EMBL/GenBank/DDBJ whole genome shotgun (WGS) entry which is preliminary data.</text>
</comment>
<name>A0A0N1JRQ1_9NEIS</name>
<organism evidence="1 2">
    <name type="scientific">Amantichitinum ursilacus</name>
    <dbReference type="NCBI Taxonomy" id="857265"/>
    <lineage>
        <taxon>Bacteria</taxon>
        <taxon>Pseudomonadati</taxon>
        <taxon>Pseudomonadota</taxon>
        <taxon>Betaproteobacteria</taxon>
        <taxon>Neisseriales</taxon>
        <taxon>Chitinibacteraceae</taxon>
        <taxon>Amantichitinum</taxon>
    </lineage>
</organism>
<proteinExistence type="predicted"/>
<dbReference type="RefSeq" id="WP_201782501.1">
    <property type="nucleotide sequence ID" value="NZ_LAQT01000036.1"/>
</dbReference>
<dbReference type="InterPro" id="IPR039060">
    <property type="entry name" value="Antitox_HigA"/>
</dbReference>
<dbReference type="PANTHER" id="PTHR40455">
    <property type="entry name" value="ANTITOXIN HIGA"/>
    <property type="match status" value="1"/>
</dbReference>
<dbReference type="GO" id="GO:0001046">
    <property type="term" value="F:core promoter sequence-specific DNA binding"/>
    <property type="evidence" value="ECO:0007669"/>
    <property type="project" value="TreeGrafter"/>
</dbReference>
<evidence type="ECO:0000313" key="2">
    <source>
        <dbReference type="Proteomes" id="UP000037939"/>
    </source>
</evidence>
<accession>A0A0N1JRQ1</accession>
<keyword evidence="2" id="KW-1185">Reference proteome</keyword>
<gene>
    <name evidence="1" type="primary">higA</name>
    <name evidence="1" type="ORF">WG78_20085</name>
</gene>
<reference evidence="1 2" key="1">
    <citation type="submission" date="2015-07" db="EMBL/GenBank/DDBJ databases">
        <title>Draft genome sequence of the Amantichitinum ursilacus IGB-41, a new chitin-degrading bacterium.</title>
        <authorList>
            <person name="Kirstahler P."/>
            <person name="Guenther M."/>
            <person name="Grumaz C."/>
            <person name="Rupp S."/>
            <person name="Zibek S."/>
            <person name="Sohn K."/>
        </authorList>
    </citation>
    <scope>NUCLEOTIDE SEQUENCE [LARGE SCALE GENOMIC DNA]</scope>
    <source>
        <strain evidence="1 2">IGB-41</strain>
    </source>
</reference>
<dbReference type="GO" id="GO:0006355">
    <property type="term" value="P:regulation of DNA-templated transcription"/>
    <property type="evidence" value="ECO:0007669"/>
    <property type="project" value="InterPro"/>
</dbReference>
<dbReference type="PATRIC" id="fig|857265.3.peg.4113"/>
<sequence length="147" mass="16310">MDIRPIRTEEDYRAALKMVSPYFDNEPAPGSADEDRFEILVTLIEAYEAQHHPIAPPDPIEAIKFRMEQQGLTAKDLVPMIGRLNRVYEVLSRARPLTLSMIYRLHTDLGIPLESLVQPAAAKKKKQEGAALPSAASALFLPTSGTV</sequence>
<dbReference type="Proteomes" id="UP000037939">
    <property type="component" value="Unassembled WGS sequence"/>
</dbReference>
<dbReference type="EMBL" id="LAQT01000036">
    <property type="protein sequence ID" value="KPC49658.1"/>
    <property type="molecule type" value="Genomic_DNA"/>
</dbReference>
<protein>
    <submittedName>
        <fullName evidence="1">Antitoxin HigA</fullName>
    </submittedName>
</protein>